<accession>A0A0B3C161</accession>
<feature type="signal peptide" evidence="1">
    <location>
        <begin position="1"/>
        <end position="21"/>
    </location>
</feature>
<evidence type="ECO:0000313" key="3">
    <source>
        <dbReference type="EMBL" id="SIP91685.1"/>
    </source>
</evidence>
<evidence type="ECO:0000313" key="4">
    <source>
        <dbReference type="Proteomes" id="UP000030980"/>
    </source>
</evidence>
<dbReference type="AlphaFoldDB" id="A0A0B3C161"/>
<gene>
    <name evidence="2" type="ORF">PT85_04295</name>
    <name evidence="3" type="ORF">SAMN05421672_101293</name>
</gene>
<dbReference type="EMBL" id="JTAK01000002">
    <property type="protein sequence ID" value="KHO65317.1"/>
    <property type="molecule type" value="Genomic_DNA"/>
</dbReference>
<accession>A0A0B2DDJ6</accession>
<proteinExistence type="predicted"/>
<dbReference type="STRING" id="706570.PT85_04295"/>
<organism evidence="2 4">
    <name type="scientific">Pseudomonas flexibilis</name>
    <dbReference type="NCBI Taxonomy" id="706570"/>
    <lineage>
        <taxon>Bacteria</taxon>
        <taxon>Pseudomonadati</taxon>
        <taxon>Pseudomonadota</taxon>
        <taxon>Gammaproteobacteria</taxon>
        <taxon>Pseudomonadales</taxon>
        <taxon>Pseudomonadaceae</taxon>
        <taxon>Pseudomonas</taxon>
    </lineage>
</organism>
<dbReference type="EMBL" id="FTMC01000001">
    <property type="protein sequence ID" value="SIP91685.1"/>
    <property type="molecule type" value="Genomic_DNA"/>
</dbReference>
<dbReference type="RefSeq" id="WP_039559661.1">
    <property type="nucleotide sequence ID" value="NZ_FMUP01000001.1"/>
</dbReference>
<reference evidence="2 4" key="1">
    <citation type="submission" date="2014-11" db="EMBL/GenBank/DDBJ databases">
        <title>Genome sequence of Pseudomonas tuomuerensis JCM 14085.</title>
        <authorList>
            <person name="Shin S.-K."/>
            <person name="Yi H."/>
        </authorList>
    </citation>
    <scope>NUCLEOTIDE SEQUENCE [LARGE SCALE GENOMIC DNA]</scope>
    <source>
        <strain evidence="2 4">JCM 14085</strain>
    </source>
</reference>
<sequence length="101" mass="11490">MKHLTALAAAILLGLSGPTWAQERDCTPRDTRERAGELAQEIHESTGGDPQKAQQIHEELKDMELKRREDSLARTDQGLQDECARYEQRMEEVEKATDKVE</sequence>
<evidence type="ECO:0000313" key="5">
    <source>
        <dbReference type="Proteomes" id="UP000186079"/>
    </source>
</evidence>
<evidence type="ECO:0000313" key="2">
    <source>
        <dbReference type="EMBL" id="KHO65317.1"/>
    </source>
</evidence>
<dbReference type="Proteomes" id="UP000030980">
    <property type="component" value="Unassembled WGS sequence"/>
</dbReference>
<dbReference type="PATRIC" id="fig|706570.3.peg.411"/>
<evidence type="ECO:0000256" key="1">
    <source>
        <dbReference type="SAM" id="SignalP"/>
    </source>
</evidence>
<reference evidence="3 5" key="2">
    <citation type="submission" date="2017-01" db="EMBL/GenBank/DDBJ databases">
        <authorList>
            <person name="Mah S.A."/>
            <person name="Swanson W.J."/>
            <person name="Moy G.W."/>
            <person name="Vacquier V.D."/>
        </authorList>
    </citation>
    <scope>NUCLEOTIDE SEQUENCE [LARGE SCALE GENOMIC DNA]</scope>
    <source>
        <strain evidence="3 5">ATCC 29606</strain>
    </source>
</reference>
<protein>
    <recommendedName>
        <fullName evidence="6">Protein YqjC</fullName>
    </recommendedName>
</protein>
<name>A0A0B3C161_9PSED</name>
<dbReference type="OrthoDB" id="7028873at2"/>
<evidence type="ECO:0008006" key="6">
    <source>
        <dbReference type="Google" id="ProtNLM"/>
    </source>
</evidence>
<dbReference type="Proteomes" id="UP000186079">
    <property type="component" value="Unassembled WGS sequence"/>
</dbReference>
<keyword evidence="1" id="KW-0732">Signal</keyword>
<feature type="chain" id="PRO_5015034583" description="Protein YqjC" evidence="1">
    <location>
        <begin position="22"/>
        <end position="101"/>
    </location>
</feature>
<keyword evidence="4" id="KW-1185">Reference proteome</keyword>